<organism evidence="1 2">
    <name type="scientific">Archangium violaceum Cb vi76</name>
    <dbReference type="NCBI Taxonomy" id="1406225"/>
    <lineage>
        <taxon>Bacteria</taxon>
        <taxon>Pseudomonadati</taxon>
        <taxon>Myxococcota</taxon>
        <taxon>Myxococcia</taxon>
        <taxon>Myxococcales</taxon>
        <taxon>Cystobacterineae</taxon>
        <taxon>Archangiaceae</taxon>
        <taxon>Archangium</taxon>
    </lineage>
</organism>
<gene>
    <name evidence="1" type="ORF">Q664_06650</name>
</gene>
<reference evidence="1 2" key="1">
    <citation type="submission" date="2014-07" db="EMBL/GenBank/DDBJ databases">
        <title>Draft Genome Sequence of Gephyronic Acid Producer, Cystobacter violaceus Strain Cb vi76.</title>
        <authorList>
            <person name="Stevens D.C."/>
            <person name="Young J."/>
            <person name="Carmichael R."/>
            <person name="Tan J."/>
            <person name="Taylor R.E."/>
        </authorList>
    </citation>
    <scope>NUCLEOTIDE SEQUENCE [LARGE SCALE GENOMIC DNA]</scope>
    <source>
        <strain evidence="1 2">Cb vi76</strain>
    </source>
</reference>
<sequence>MGEEKQRNYTGFAGHRLLASGELTEVALKAKERLDRGDSAPILIFEDETGTPVDLDFRGSLYEFLDKLEKKRARRVEAEQAVEETRRSGPGRPKLGVVSREVSLLPRHWDWLNSQPGGASVTLRKLVEEAKRNSAGADRARRSQEAAYKFMTLMAGDFPGYEEASRAFFANDSERLEQLIQPWPEDVREHLRRLVAIARKDLENAAREDRVRR</sequence>
<proteinExistence type="predicted"/>
<comment type="caution">
    <text evidence="1">The sequence shown here is derived from an EMBL/GenBank/DDBJ whole genome shotgun (WGS) entry which is preliminary data.</text>
</comment>
<protein>
    <recommendedName>
        <fullName evidence="3">DUF2239 domain-containing protein</fullName>
    </recommendedName>
</protein>
<evidence type="ECO:0008006" key="3">
    <source>
        <dbReference type="Google" id="ProtNLM"/>
    </source>
</evidence>
<dbReference type="Proteomes" id="UP000028547">
    <property type="component" value="Unassembled WGS sequence"/>
</dbReference>
<evidence type="ECO:0000313" key="2">
    <source>
        <dbReference type="Proteomes" id="UP000028547"/>
    </source>
</evidence>
<dbReference type="InterPro" id="IPR018715">
    <property type="entry name" value="DUF2239"/>
</dbReference>
<dbReference type="RefSeq" id="WP_043391007.1">
    <property type="nucleotide sequence ID" value="NZ_JPMI01000036.1"/>
</dbReference>
<dbReference type="Pfam" id="PF09998">
    <property type="entry name" value="DUF2239"/>
    <property type="match status" value="1"/>
</dbReference>
<evidence type="ECO:0000313" key="1">
    <source>
        <dbReference type="EMBL" id="KFA93845.1"/>
    </source>
</evidence>
<dbReference type="AlphaFoldDB" id="A0A084SZG0"/>
<dbReference type="EMBL" id="JPMI01000036">
    <property type="protein sequence ID" value="KFA93845.1"/>
    <property type="molecule type" value="Genomic_DNA"/>
</dbReference>
<accession>A0A084SZG0</accession>
<name>A0A084SZG0_9BACT</name>